<dbReference type="AlphaFoldDB" id="A0A2H6K8R8"/>
<dbReference type="EMBL" id="BDSA01000001">
    <property type="protein sequence ID" value="GBE59381.1"/>
    <property type="molecule type" value="Genomic_DNA"/>
</dbReference>
<gene>
    <name evidence="2" type="ORF">BOVATA_008740</name>
</gene>
<dbReference type="RefSeq" id="XP_028865624.1">
    <property type="nucleotide sequence ID" value="XM_029009791.1"/>
</dbReference>
<protein>
    <submittedName>
        <fullName evidence="2">Extracellular matrix-binding ebh, putative</fullName>
    </submittedName>
</protein>
<reference evidence="2 3" key="1">
    <citation type="journal article" date="2017" name="BMC Genomics">
        <title>Whole-genome assembly of Babesia ovata and comparative genomics between closely related pathogens.</title>
        <authorList>
            <person name="Yamagishi J."/>
            <person name="Asada M."/>
            <person name="Hakimi H."/>
            <person name="Tanaka T.Q."/>
            <person name="Sugimoto C."/>
            <person name="Kawazu S."/>
        </authorList>
    </citation>
    <scope>NUCLEOTIDE SEQUENCE [LARGE SCALE GENOMIC DNA]</scope>
    <source>
        <strain evidence="2 3">Miyake</strain>
    </source>
</reference>
<organism evidence="2 3">
    <name type="scientific">Babesia ovata</name>
    <dbReference type="NCBI Taxonomy" id="189622"/>
    <lineage>
        <taxon>Eukaryota</taxon>
        <taxon>Sar</taxon>
        <taxon>Alveolata</taxon>
        <taxon>Apicomplexa</taxon>
        <taxon>Aconoidasida</taxon>
        <taxon>Piroplasmida</taxon>
        <taxon>Babesiidae</taxon>
        <taxon>Babesia</taxon>
    </lineage>
</organism>
<feature type="compositionally biased region" description="Basic and acidic residues" evidence="1">
    <location>
        <begin position="442"/>
        <end position="455"/>
    </location>
</feature>
<dbReference type="VEuPathDB" id="PiroplasmaDB:BOVATA_008740"/>
<feature type="region of interest" description="Disordered" evidence="1">
    <location>
        <begin position="393"/>
        <end position="455"/>
    </location>
</feature>
<sequence>MGKAKQAVVKMDGDLRKDLKDVKDKIKNGLDNVIEKLGVKALDTKVKGDLGTLKGKISDVTKDVYRDTADQGLLSGQLKGLQAGKTALELVTKPIETQTGKLEENFKNNIQEPLNDAVTAVDQAIVALGDTFTLQDPDKKKLEKIFVHIKEEVGKIKGNTGNGEWNNAGGSGLQGIKSKVQSYFNAFNGSAEGTFNKRVRGWLDAIWGKKPEQEQNSNLQAWLKEWIRVKGVDSLKVHLKVAGNEPINEFRDQIVNAITSHFQNAETETEGKVKAVKNDSIQNSIAAVKAGCEHFVSKLDAEFNMQKIEKLAEEIAKEVASAVGSKLQGGVNIEQKDIIPLVESTLIALRSTVHQVADELNSVLLAGSTENSIAGILDKITPIAEKLDRQFNQATSKSVPPGKDESPAQAVESRFKEAKDQVEGRGGGESSPTVEVSGGGEGGRERQRPVKEGGE</sequence>
<dbReference type="GeneID" id="39873151"/>
<evidence type="ECO:0000256" key="1">
    <source>
        <dbReference type="SAM" id="MobiDB-lite"/>
    </source>
</evidence>
<accession>A0A2H6K8R8</accession>
<feature type="compositionally biased region" description="Basic and acidic residues" evidence="1">
    <location>
        <begin position="413"/>
        <end position="423"/>
    </location>
</feature>
<evidence type="ECO:0000313" key="3">
    <source>
        <dbReference type="Proteomes" id="UP000236319"/>
    </source>
</evidence>
<proteinExistence type="predicted"/>
<dbReference type="OrthoDB" id="367049at2759"/>
<keyword evidence="3" id="KW-1185">Reference proteome</keyword>
<name>A0A2H6K8R8_9APIC</name>
<comment type="caution">
    <text evidence="2">The sequence shown here is derived from an EMBL/GenBank/DDBJ whole genome shotgun (WGS) entry which is preliminary data.</text>
</comment>
<evidence type="ECO:0000313" key="2">
    <source>
        <dbReference type="EMBL" id="GBE59381.1"/>
    </source>
</evidence>
<dbReference type="Proteomes" id="UP000236319">
    <property type="component" value="Unassembled WGS sequence"/>
</dbReference>